<keyword evidence="2" id="KW-1185">Reference proteome</keyword>
<reference evidence="1 2" key="1">
    <citation type="submission" date="2018-10" db="EMBL/GenBank/DDBJ databases">
        <title>A high-quality apple genome assembly.</title>
        <authorList>
            <person name="Hu J."/>
        </authorList>
    </citation>
    <scope>NUCLEOTIDE SEQUENCE [LARGE SCALE GENOMIC DNA]</scope>
    <source>
        <strain evidence="2">cv. HFTH1</strain>
        <tissue evidence="1">Young leaf</tissue>
    </source>
</reference>
<dbReference type="EMBL" id="RDQH01000333">
    <property type="protein sequence ID" value="RXH94288.1"/>
    <property type="molecule type" value="Genomic_DNA"/>
</dbReference>
<comment type="caution">
    <text evidence="1">The sequence shown here is derived from an EMBL/GenBank/DDBJ whole genome shotgun (WGS) entry which is preliminary data.</text>
</comment>
<protein>
    <submittedName>
        <fullName evidence="1">Uncharacterized protein</fullName>
    </submittedName>
</protein>
<sequence>MNTTFTVFGSEVAGEKTFVVQQPNMNTNPEKAIVHIQEYMVCLKLRKEIGKFGNANICCDISDSGDEEKEEEEKKEQAREAKWSKLGIEVVWSKLGITFA</sequence>
<evidence type="ECO:0000313" key="2">
    <source>
        <dbReference type="Proteomes" id="UP000290289"/>
    </source>
</evidence>
<evidence type="ECO:0000313" key="1">
    <source>
        <dbReference type="EMBL" id="RXH94288.1"/>
    </source>
</evidence>
<organism evidence="1 2">
    <name type="scientific">Malus domestica</name>
    <name type="common">Apple</name>
    <name type="synonym">Pyrus malus</name>
    <dbReference type="NCBI Taxonomy" id="3750"/>
    <lineage>
        <taxon>Eukaryota</taxon>
        <taxon>Viridiplantae</taxon>
        <taxon>Streptophyta</taxon>
        <taxon>Embryophyta</taxon>
        <taxon>Tracheophyta</taxon>
        <taxon>Spermatophyta</taxon>
        <taxon>Magnoliopsida</taxon>
        <taxon>eudicotyledons</taxon>
        <taxon>Gunneridae</taxon>
        <taxon>Pentapetalae</taxon>
        <taxon>rosids</taxon>
        <taxon>fabids</taxon>
        <taxon>Rosales</taxon>
        <taxon>Rosaceae</taxon>
        <taxon>Amygdaloideae</taxon>
        <taxon>Maleae</taxon>
        <taxon>Malus</taxon>
    </lineage>
</organism>
<gene>
    <name evidence="1" type="ORF">DVH24_023972</name>
</gene>
<dbReference type="Proteomes" id="UP000290289">
    <property type="component" value="Chromosome 7"/>
</dbReference>
<dbReference type="AlphaFoldDB" id="A0A498JF31"/>
<name>A0A498JF31_MALDO</name>
<accession>A0A498JF31</accession>
<proteinExistence type="predicted"/>